<evidence type="ECO:0000313" key="1">
    <source>
        <dbReference type="EMBL" id="APB32592.1"/>
    </source>
</evidence>
<proteinExistence type="predicted"/>
<protein>
    <recommendedName>
        <fullName evidence="3">Plasmid stabilization system</fullName>
    </recommendedName>
</protein>
<dbReference type="Proteomes" id="UP000180235">
    <property type="component" value="Chromosome"/>
</dbReference>
<dbReference type="InterPro" id="IPR035093">
    <property type="entry name" value="RelE/ParE_toxin_dom_sf"/>
</dbReference>
<dbReference type="KEGG" id="glt:GlitD10_0288"/>
<keyword evidence="2" id="KW-1185">Reference proteome</keyword>
<gene>
    <name evidence="1" type="ORF">GlitD10_0288</name>
</gene>
<dbReference type="Gene3D" id="3.30.2310.20">
    <property type="entry name" value="RelE-like"/>
    <property type="match status" value="1"/>
</dbReference>
<dbReference type="AlphaFoldDB" id="A0A1J0A9H6"/>
<evidence type="ECO:0000313" key="2">
    <source>
        <dbReference type="Proteomes" id="UP000180235"/>
    </source>
</evidence>
<dbReference type="STRING" id="1188229.GlitD10_0288"/>
<sequence length="129" mass="14512">MIGLDCLKQPKQNIMPPCNDCESPVYSMYLIRVKSEVYKEDLPILPSFIQGTFADICEVLKRDPIGCCGLLSKNKGGKLRGYRSISLDYGGIAYRIIYRICDRPAPRRVEIIAVGEHDVAYENAQGRVI</sequence>
<reference evidence="1 2" key="1">
    <citation type="submission" date="2016-10" db="EMBL/GenBank/DDBJ databases">
        <title>Description of Gloeomargarita lithophora gen. nov., sp. nov., a thylakoid-bearing basal-branching cyanobacterium with intracellular carbonates, and proposal for Gloeomargaritales ord. nov.</title>
        <authorList>
            <person name="Moreira D."/>
            <person name="Tavera R."/>
            <person name="Benzerara K."/>
            <person name="Skouri-Panet F."/>
            <person name="Couradeau E."/>
            <person name="Gerard E."/>
            <person name="Loussert C."/>
            <person name="Novelo E."/>
            <person name="Zivanovic Y."/>
            <person name="Lopez-Garcia P."/>
        </authorList>
    </citation>
    <scope>NUCLEOTIDE SEQUENCE [LARGE SCALE GENOMIC DNA]</scope>
    <source>
        <strain evidence="1 2">D10</strain>
    </source>
</reference>
<name>A0A1J0A9H6_9CYAN</name>
<accession>A0A1J0A9H6</accession>
<evidence type="ECO:0008006" key="3">
    <source>
        <dbReference type="Google" id="ProtNLM"/>
    </source>
</evidence>
<organism evidence="1 2">
    <name type="scientific">Gloeomargarita lithophora Alchichica-D10</name>
    <dbReference type="NCBI Taxonomy" id="1188229"/>
    <lineage>
        <taxon>Bacteria</taxon>
        <taxon>Bacillati</taxon>
        <taxon>Cyanobacteriota</taxon>
        <taxon>Cyanophyceae</taxon>
        <taxon>Gloeomargaritales</taxon>
        <taxon>Gloeomargaritaceae</taxon>
        <taxon>Gloeomargarita</taxon>
    </lineage>
</organism>
<dbReference type="EMBL" id="CP017675">
    <property type="protein sequence ID" value="APB32592.1"/>
    <property type="molecule type" value="Genomic_DNA"/>
</dbReference>